<proteinExistence type="predicted"/>
<dbReference type="GO" id="GO:0016020">
    <property type="term" value="C:membrane"/>
    <property type="evidence" value="ECO:0007669"/>
    <property type="project" value="UniProtKB-SubCell"/>
</dbReference>
<dbReference type="AlphaFoldDB" id="A0A068TM72"/>
<keyword evidence="3" id="KW-0813">Transport</keyword>
<dbReference type="PhylomeDB" id="A0A068TM72"/>
<gene>
    <name evidence="8" type="ORF">GSCOC_T00014613001</name>
</gene>
<dbReference type="InParanoid" id="A0A068TM72"/>
<evidence type="ECO:0000256" key="2">
    <source>
        <dbReference type="ARBA" id="ARBA00022692"/>
    </source>
</evidence>
<organism evidence="8 9">
    <name type="scientific">Coffea canephora</name>
    <name type="common">Robusta coffee</name>
    <dbReference type="NCBI Taxonomy" id="49390"/>
    <lineage>
        <taxon>Eukaryota</taxon>
        <taxon>Viridiplantae</taxon>
        <taxon>Streptophyta</taxon>
        <taxon>Embryophyta</taxon>
        <taxon>Tracheophyta</taxon>
        <taxon>Spermatophyta</taxon>
        <taxon>Magnoliopsida</taxon>
        <taxon>eudicotyledons</taxon>
        <taxon>Gunneridae</taxon>
        <taxon>Pentapetalae</taxon>
        <taxon>asterids</taxon>
        <taxon>lamiids</taxon>
        <taxon>Gentianales</taxon>
        <taxon>Rubiaceae</taxon>
        <taxon>Ixoroideae</taxon>
        <taxon>Gardenieae complex</taxon>
        <taxon>Bertiereae - Coffeeae clade</taxon>
        <taxon>Coffeeae</taxon>
        <taxon>Coffea</taxon>
    </lineage>
</organism>
<evidence type="ECO:0000256" key="5">
    <source>
        <dbReference type="ARBA" id="ARBA00023136"/>
    </source>
</evidence>
<evidence type="ECO:0000256" key="4">
    <source>
        <dbReference type="ARBA" id="ARBA00022989"/>
    </source>
</evidence>
<dbReference type="GO" id="GO:0006865">
    <property type="term" value="P:amino acid transport"/>
    <property type="evidence" value="ECO:0007669"/>
    <property type="project" value="UniProtKB-KW"/>
</dbReference>
<keyword evidence="2" id="KW-0812">Transmembrane</keyword>
<dbReference type="InterPro" id="IPR013057">
    <property type="entry name" value="AA_transpt_TM"/>
</dbReference>
<dbReference type="EMBL" id="HG739085">
    <property type="protein sequence ID" value="CDO97306.1"/>
    <property type="molecule type" value="Genomic_DNA"/>
</dbReference>
<evidence type="ECO:0000313" key="8">
    <source>
        <dbReference type="EMBL" id="CDO97306.1"/>
    </source>
</evidence>
<feature type="signal peptide" evidence="6">
    <location>
        <begin position="1"/>
        <end position="20"/>
    </location>
</feature>
<sequence>MRLFSTITWFTSVLLADCYGSPDSKTGRRKYTYMEAVRANLVVANSSFAQYGTLVGATIGYTLTSDISMVQVLNQKQ</sequence>
<evidence type="ECO:0000313" key="9">
    <source>
        <dbReference type="Proteomes" id="UP000295252"/>
    </source>
</evidence>
<accession>A0A068TM72</accession>
<feature type="domain" description="Amino acid transporter transmembrane" evidence="7">
    <location>
        <begin position="3"/>
        <end position="74"/>
    </location>
</feature>
<dbReference type="Proteomes" id="UP000295252">
    <property type="component" value="Chromosome IV"/>
</dbReference>
<name>A0A068TM72_COFCA</name>
<dbReference type="OMA" id="MAKSNMH"/>
<protein>
    <recommendedName>
        <fullName evidence="7">Amino acid transporter transmembrane domain-containing protein</fullName>
    </recommendedName>
</protein>
<keyword evidence="6" id="KW-0732">Signal</keyword>
<keyword evidence="4" id="KW-1133">Transmembrane helix</keyword>
<comment type="subcellular location">
    <subcellularLocation>
        <location evidence="1">Membrane</location>
    </subcellularLocation>
</comment>
<feature type="chain" id="PRO_5001657136" description="Amino acid transporter transmembrane domain-containing protein" evidence="6">
    <location>
        <begin position="21"/>
        <end position="77"/>
    </location>
</feature>
<dbReference type="Pfam" id="PF01490">
    <property type="entry name" value="Aa_trans"/>
    <property type="match status" value="1"/>
</dbReference>
<keyword evidence="9" id="KW-1185">Reference proteome</keyword>
<evidence type="ECO:0000256" key="6">
    <source>
        <dbReference type="SAM" id="SignalP"/>
    </source>
</evidence>
<dbReference type="Gramene" id="CDO97306">
    <property type="protein sequence ID" value="CDO97306"/>
    <property type="gene ID" value="GSCOC_T00014613001"/>
</dbReference>
<reference evidence="9" key="1">
    <citation type="journal article" date="2014" name="Science">
        <title>The coffee genome provides insight into the convergent evolution of caffeine biosynthesis.</title>
        <authorList>
            <person name="Denoeud F."/>
            <person name="Carretero-Paulet L."/>
            <person name="Dereeper A."/>
            <person name="Droc G."/>
            <person name="Guyot R."/>
            <person name="Pietrella M."/>
            <person name="Zheng C."/>
            <person name="Alberti A."/>
            <person name="Anthony F."/>
            <person name="Aprea G."/>
            <person name="Aury J.M."/>
            <person name="Bento P."/>
            <person name="Bernard M."/>
            <person name="Bocs S."/>
            <person name="Campa C."/>
            <person name="Cenci A."/>
            <person name="Combes M.C."/>
            <person name="Crouzillat D."/>
            <person name="Da Silva C."/>
            <person name="Daddiego L."/>
            <person name="De Bellis F."/>
            <person name="Dussert S."/>
            <person name="Garsmeur O."/>
            <person name="Gayraud T."/>
            <person name="Guignon V."/>
            <person name="Jahn K."/>
            <person name="Jamilloux V."/>
            <person name="Joet T."/>
            <person name="Labadie K."/>
            <person name="Lan T."/>
            <person name="Leclercq J."/>
            <person name="Lepelley M."/>
            <person name="Leroy T."/>
            <person name="Li L.T."/>
            <person name="Librado P."/>
            <person name="Lopez L."/>
            <person name="Munoz A."/>
            <person name="Noel B."/>
            <person name="Pallavicini A."/>
            <person name="Perrotta G."/>
            <person name="Poncet V."/>
            <person name="Pot D."/>
            <person name="Priyono X."/>
            <person name="Rigoreau M."/>
            <person name="Rouard M."/>
            <person name="Rozas J."/>
            <person name="Tranchant-Dubreuil C."/>
            <person name="VanBuren R."/>
            <person name="Zhang Q."/>
            <person name="Andrade A.C."/>
            <person name="Argout X."/>
            <person name="Bertrand B."/>
            <person name="de Kochko A."/>
            <person name="Graziosi G."/>
            <person name="Henry R.J."/>
            <person name="Jayarama X."/>
            <person name="Ming R."/>
            <person name="Nagai C."/>
            <person name="Rounsley S."/>
            <person name="Sankoff D."/>
            <person name="Giuliano G."/>
            <person name="Albert V.A."/>
            <person name="Wincker P."/>
            <person name="Lashermes P."/>
        </authorList>
    </citation>
    <scope>NUCLEOTIDE SEQUENCE [LARGE SCALE GENOMIC DNA]</scope>
    <source>
        <strain evidence="9">cv. DH200-94</strain>
    </source>
</reference>
<evidence type="ECO:0000256" key="3">
    <source>
        <dbReference type="ARBA" id="ARBA00022970"/>
    </source>
</evidence>
<evidence type="ECO:0000259" key="7">
    <source>
        <dbReference type="Pfam" id="PF01490"/>
    </source>
</evidence>
<dbReference type="STRING" id="49390.A0A068TM72"/>
<keyword evidence="3" id="KW-0029">Amino-acid transport</keyword>
<keyword evidence="5" id="KW-0472">Membrane</keyword>
<evidence type="ECO:0000256" key="1">
    <source>
        <dbReference type="ARBA" id="ARBA00004370"/>
    </source>
</evidence>